<dbReference type="GO" id="GO:0005829">
    <property type="term" value="C:cytosol"/>
    <property type="evidence" value="ECO:0007669"/>
    <property type="project" value="TreeGrafter"/>
</dbReference>
<evidence type="ECO:0000256" key="4">
    <source>
        <dbReference type="RuleBase" id="RU361214"/>
    </source>
</evidence>
<keyword evidence="3 4" id="KW-0072">Autophagy</keyword>
<dbReference type="Gene3D" id="3.30.900.10">
    <property type="entry name" value="HORMA domain"/>
    <property type="match status" value="1"/>
</dbReference>
<protein>
    <recommendedName>
        <fullName evidence="4">Autophagy-related protein 13</fullName>
    </recommendedName>
</protein>
<reference evidence="8" key="1">
    <citation type="submission" date="2014-03" db="EMBL/GenBank/DDBJ databases">
        <authorList>
            <person name="Aksoy S."/>
            <person name="Warren W."/>
            <person name="Wilson R.K."/>
        </authorList>
    </citation>
    <scope>NUCLEOTIDE SEQUENCE [LARGE SCALE GENOMIC DNA]</scope>
    <source>
        <strain evidence="8">IAEA</strain>
    </source>
</reference>
<feature type="domain" description="Autophagy-related protein 13 N-terminal" evidence="6">
    <location>
        <begin position="23"/>
        <end position="220"/>
    </location>
</feature>
<feature type="compositionally biased region" description="Low complexity" evidence="5">
    <location>
        <begin position="356"/>
        <end position="385"/>
    </location>
</feature>
<evidence type="ECO:0000256" key="2">
    <source>
        <dbReference type="ARBA" id="ARBA00007341"/>
    </source>
</evidence>
<comment type="similarity">
    <text evidence="2 4">Belongs to the ATG13 family. Metazoan subfamily.</text>
</comment>
<keyword evidence="8" id="KW-1185">Reference proteome</keyword>
<dbReference type="AlphaFoldDB" id="A0A1A9WMQ7"/>
<feature type="compositionally biased region" description="Acidic residues" evidence="5">
    <location>
        <begin position="524"/>
        <end position="534"/>
    </location>
</feature>
<dbReference type="STRING" id="37001.A0A1A9WMQ7"/>
<dbReference type="GO" id="GO:0000407">
    <property type="term" value="C:phagophore assembly site"/>
    <property type="evidence" value="ECO:0007669"/>
    <property type="project" value="UniProtKB-SubCell"/>
</dbReference>
<organism evidence="7 8">
    <name type="scientific">Glossina brevipalpis</name>
    <dbReference type="NCBI Taxonomy" id="37001"/>
    <lineage>
        <taxon>Eukaryota</taxon>
        <taxon>Metazoa</taxon>
        <taxon>Ecdysozoa</taxon>
        <taxon>Arthropoda</taxon>
        <taxon>Hexapoda</taxon>
        <taxon>Insecta</taxon>
        <taxon>Pterygota</taxon>
        <taxon>Neoptera</taxon>
        <taxon>Endopterygota</taxon>
        <taxon>Diptera</taxon>
        <taxon>Brachycera</taxon>
        <taxon>Muscomorpha</taxon>
        <taxon>Hippoboscoidea</taxon>
        <taxon>Glossinidae</taxon>
        <taxon>Glossina</taxon>
    </lineage>
</organism>
<evidence type="ECO:0000313" key="8">
    <source>
        <dbReference type="Proteomes" id="UP000091820"/>
    </source>
</evidence>
<evidence type="ECO:0000256" key="1">
    <source>
        <dbReference type="ARBA" id="ARBA00004329"/>
    </source>
</evidence>
<dbReference type="FunFam" id="3.30.900.10:FF:000016">
    <property type="entry name" value="Autophagy-related protein 13"/>
    <property type="match status" value="1"/>
</dbReference>
<dbReference type="Pfam" id="PF10033">
    <property type="entry name" value="ATG13"/>
    <property type="match status" value="1"/>
</dbReference>
<feature type="compositionally biased region" description="Polar residues" evidence="5">
    <location>
        <begin position="398"/>
        <end position="421"/>
    </location>
</feature>
<sequence>MSTTQRINAAEKDLEKFIKFLALKSTQVVVQSRLGEKMQTKCSPLAGNDWFNIVVEDHPDVYAETKRALALQPGETILQRLPLCIEISLKTSEGDQMILEVWSLDLQTPTQLRQKDNDKVEINGTNNATSAGSEQQCLKAAHAIYNRMGILLKSLISLTRATPAYKLSRRQCSDSYGIYYRIYVDRPQLHTLGEGHKSVRIGQLNTIVGNLVMSVAYRTKMTITPTTTAVQTRTRETNTIMIDSNHFRPSDATPKDKYTNGLNMKKGVGGVEGERKIIDIEKPLRPGPFTDVAKLRQYTEEDFILPETPPFEWLLRKPRHESTGSGGTGGSVESLNHKCDSPTTPPLGNNGHHHQQQQQQQHNINNKTNTNNNNGSSSNNAANNKNNAINSLKCVENNENSHQTIQQQKSPANSTHSQSPVKSLFVPVPPATRHSSAPHLPMHANHAAAAYSADDKNLLKELNFPFASPTSHVNDLAKFYRDCYHAPPLSGLSELQNETTTSTATTTATATTTTKATTSNTDGGNDDDDYDDDDDNNDAAITNCGGGGCGNDDNGAPVGDVSTVDDLSRQLAQFETSLEDYDKLVSQFATLTTSSSTGSRSSNGLQMSN</sequence>
<dbReference type="EnsemblMetazoa" id="GBRI025311-RA">
    <property type="protein sequence ID" value="GBRI025311-PA"/>
    <property type="gene ID" value="GBRI025311"/>
</dbReference>
<dbReference type="GO" id="GO:0034727">
    <property type="term" value="P:piecemeal microautophagy of the nucleus"/>
    <property type="evidence" value="ECO:0007669"/>
    <property type="project" value="TreeGrafter"/>
</dbReference>
<dbReference type="GO" id="GO:0034497">
    <property type="term" value="P:protein localization to phagophore assembly site"/>
    <property type="evidence" value="ECO:0007669"/>
    <property type="project" value="TreeGrafter"/>
</dbReference>
<feature type="region of interest" description="Disordered" evidence="5">
    <location>
        <begin position="315"/>
        <end position="385"/>
    </location>
</feature>
<name>A0A1A9WMQ7_9MUSC</name>
<dbReference type="InterPro" id="IPR036570">
    <property type="entry name" value="HORMA_dom_sf"/>
</dbReference>
<evidence type="ECO:0000256" key="3">
    <source>
        <dbReference type="ARBA" id="ARBA00023006"/>
    </source>
</evidence>
<evidence type="ECO:0000259" key="6">
    <source>
        <dbReference type="Pfam" id="PF10033"/>
    </source>
</evidence>
<evidence type="ECO:0000313" key="7">
    <source>
        <dbReference type="EnsemblMetazoa" id="GBRI025311-PA"/>
    </source>
</evidence>
<dbReference type="InterPro" id="IPR040182">
    <property type="entry name" value="ATG13"/>
</dbReference>
<dbReference type="PANTHER" id="PTHR13430:SF4">
    <property type="entry name" value="AUTOPHAGY-RELATED PROTEIN 13"/>
    <property type="match status" value="1"/>
</dbReference>
<feature type="compositionally biased region" description="Low complexity" evidence="5">
    <location>
        <begin position="499"/>
        <end position="523"/>
    </location>
</feature>
<comment type="subcellular location">
    <subcellularLocation>
        <location evidence="1">Preautophagosomal structure</location>
    </subcellularLocation>
</comment>
<dbReference type="GO" id="GO:0000423">
    <property type="term" value="P:mitophagy"/>
    <property type="evidence" value="ECO:0007669"/>
    <property type="project" value="TreeGrafter"/>
</dbReference>
<reference evidence="7" key="2">
    <citation type="submission" date="2020-05" db="UniProtKB">
        <authorList>
            <consortium name="EnsemblMetazoa"/>
        </authorList>
    </citation>
    <scope>IDENTIFICATION</scope>
    <source>
        <strain evidence="7">IAEA</strain>
    </source>
</reference>
<evidence type="ECO:0000256" key="5">
    <source>
        <dbReference type="SAM" id="MobiDB-lite"/>
    </source>
</evidence>
<accession>A0A1A9WMQ7</accession>
<dbReference type="InterPro" id="IPR018731">
    <property type="entry name" value="Atg13_N"/>
</dbReference>
<proteinExistence type="inferred from homology"/>
<dbReference type="Proteomes" id="UP000091820">
    <property type="component" value="Unassembled WGS sequence"/>
</dbReference>
<feature type="region of interest" description="Disordered" evidence="5">
    <location>
        <begin position="492"/>
        <end position="534"/>
    </location>
</feature>
<dbReference type="GO" id="GO:1990316">
    <property type="term" value="C:Atg1/ULK1 kinase complex"/>
    <property type="evidence" value="ECO:0007669"/>
    <property type="project" value="InterPro"/>
</dbReference>
<feature type="region of interest" description="Disordered" evidence="5">
    <location>
        <begin position="398"/>
        <end position="425"/>
    </location>
</feature>
<dbReference type="PANTHER" id="PTHR13430">
    <property type="match status" value="1"/>
</dbReference>
<dbReference type="VEuPathDB" id="VectorBase:GBRI025311"/>